<evidence type="ECO:0000259" key="1">
    <source>
        <dbReference type="PROSITE" id="PS51725"/>
    </source>
</evidence>
<feature type="domain" description="ABM" evidence="1">
    <location>
        <begin position="2"/>
        <end position="94"/>
    </location>
</feature>
<dbReference type="RefSeq" id="WP_069306452.1">
    <property type="nucleotide sequence ID" value="NZ_MCRJ01000030.1"/>
</dbReference>
<keyword evidence="3" id="KW-1185">Reference proteome</keyword>
<sequence>MYIAMNRFRIIPGHEETFEAIWATRQGRLKDVPGYVEFHLLRGPEAEDHTLYATHTIWESHDHFVAWTRSEAFRLAHANAGGPKDKIYLAGPHFEGFQVVISEDRDGVRRDLAA</sequence>
<organism evidence="2 3">
    <name type="scientific">Methylobrevis pamukkalensis</name>
    <dbReference type="NCBI Taxonomy" id="1439726"/>
    <lineage>
        <taxon>Bacteria</taxon>
        <taxon>Pseudomonadati</taxon>
        <taxon>Pseudomonadota</taxon>
        <taxon>Alphaproteobacteria</taxon>
        <taxon>Hyphomicrobiales</taxon>
        <taxon>Pleomorphomonadaceae</taxon>
        <taxon>Methylobrevis</taxon>
    </lineage>
</organism>
<dbReference type="InterPro" id="IPR011008">
    <property type="entry name" value="Dimeric_a/b-barrel"/>
</dbReference>
<dbReference type="Proteomes" id="UP000094622">
    <property type="component" value="Unassembled WGS sequence"/>
</dbReference>
<dbReference type="GO" id="GO:0016491">
    <property type="term" value="F:oxidoreductase activity"/>
    <property type="evidence" value="ECO:0007669"/>
    <property type="project" value="UniProtKB-KW"/>
</dbReference>
<dbReference type="PANTHER" id="PTHR34474">
    <property type="entry name" value="SIGNAL TRANSDUCTION PROTEIN TRAP"/>
    <property type="match status" value="1"/>
</dbReference>
<evidence type="ECO:0000313" key="2">
    <source>
        <dbReference type="EMBL" id="ODN71088.1"/>
    </source>
</evidence>
<dbReference type="Gene3D" id="3.30.70.100">
    <property type="match status" value="1"/>
</dbReference>
<protein>
    <submittedName>
        <fullName evidence="2">Heme oxygenase (Staphylobilin-producing) 2</fullName>
        <ecNumber evidence="2">1.14.99.48</ecNumber>
    </submittedName>
</protein>
<dbReference type="InterPro" id="IPR007138">
    <property type="entry name" value="ABM_dom"/>
</dbReference>
<dbReference type="OrthoDB" id="9798115at2"/>
<accession>A0A1E3H442</accession>
<keyword evidence="2" id="KW-0560">Oxidoreductase</keyword>
<dbReference type="AlphaFoldDB" id="A0A1E3H442"/>
<proteinExistence type="predicted"/>
<dbReference type="EMBL" id="MCRJ01000030">
    <property type="protein sequence ID" value="ODN71088.1"/>
    <property type="molecule type" value="Genomic_DNA"/>
</dbReference>
<reference evidence="2 3" key="1">
    <citation type="submission" date="2016-07" db="EMBL/GenBank/DDBJ databases">
        <title>Draft Genome Sequence of Methylobrevis pamukkalensis PK2.</title>
        <authorList>
            <person name="Vasilenko O.V."/>
            <person name="Doronina N.V."/>
            <person name="Shmareva M.N."/>
            <person name="Tarlachkov S.V."/>
            <person name="Mustakhimov I."/>
            <person name="Trotsenko Y.A."/>
        </authorList>
    </citation>
    <scope>NUCLEOTIDE SEQUENCE [LARGE SCALE GENOMIC DNA]</scope>
    <source>
        <strain evidence="2 3">PK2</strain>
    </source>
</reference>
<dbReference type="SUPFAM" id="SSF54909">
    <property type="entry name" value="Dimeric alpha+beta barrel"/>
    <property type="match status" value="1"/>
</dbReference>
<dbReference type="PANTHER" id="PTHR34474:SF2">
    <property type="entry name" value="SIGNAL TRANSDUCTION PROTEIN TRAP"/>
    <property type="match status" value="1"/>
</dbReference>
<name>A0A1E3H442_9HYPH</name>
<dbReference type="Pfam" id="PF03992">
    <property type="entry name" value="ABM"/>
    <property type="match status" value="1"/>
</dbReference>
<dbReference type="InterPro" id="IPR050404">
    <property type="entry name" value="Heme-degrading_MO"/>
</dbReference>
<dbReference type="PATRIC" id="fig|1439726.3.peg.1665"/>
<evidence type="ECO:0000313" key="3">
    <source>
        <dbReference type="Proteomes" id="UP000094622"/>
    </source>
</evidence>
<dbReference type="PROSITE" id="PS51725">
    <property type="entry name" value="ABM"/>
    <property type="match status" value="1"/>
</dbReference>
<dbReference type="EC" id="1.14.99.48" evidence="2"/>
<gene>
    <name evidence="2" type="primary">isdI</name>
    <name evidence="2" type="ORF">A6302_01580</name>
</gene>
<comment type="caution">
    <text evidence="2">The sequence shown here is derived from an EMBL/GenBank/DDBJ whole genome shotgun (WGS) entry which is preliminary data.</text>
</comment>